<sequence length="251" mass="26114">MIVRVHASVVLALAALAPAPAASFSRATVGTRPAFSVGSAAPTSATSLNSHAIDSEEDAVWLMTKAKECAHSDSCSIDEAEGYLRDVVHVQSSCVAGTLAGREACDDIGFAAEVVSALREKIENGRSRVGAGNVVVSGGALAIDDSLSPFQVGILALACLYAAAVLSSVGSSSQLPLDVVPFTPQEWWWSVRDGYVGDMVSQYVKNGGLVVSSNDIGEFTSPSATAEEWMWAMRGGYVGDMVSHVFRNGGI</sequence>
<reference evidence="2" key="1">
    <citation type="submission" date="2021-01" db="EMBL/GenBank/DDBJ databases">
        <authorList>
            <person name="Corre E."/>
            <person name="Pelletier E."/>
            <person name="Niang G."/>
            <person name="Scheremetjew M."/>
            <person name="Finn R."/>
            <person name="Kale V."/>
            <person name="Holt S."/>
            <person name="Cochrane G."/>
            <person name="Meng A."/>
            <person name="Brown T."/>
            <person name="Cohen L."/>
        </authorList>
    </citation>
    <scope>NUCLEOTIDE SEQUENCE</scope>
    <source>
        <strain evidence="2">Grunow 1884</strain>
    </source>
</reference>
<protein>
    <submittedName>
        <fullName evidence="2">Uncharacterized protein</fullName>
    </submittedName>
</protein>
<evidence type="ECO:0000256" key="1">
    <source>
        <dbReference type="SAM" id="SignalP"/>
    </source>
</evidence>
<keyword evidence="1" id="KW-0732">Signal</keyword>
<organism evidence="2">
    <name type="scientific">Trieres chinensis</name>
    <name type="common">Marine centric diatom</name>
    <name type="synonym">Odontella sinensis</name>
    <dbReference type="NCBI Taxonomy" id="1514140"/>
    <lineage>
        <taxon>Eukaryota</taxon>
        <taxon>Sar</taxon>
        <taxon>Stramenopiles</taxon>
        <taxon>Ochrophyta</taxon>
        <taxon>Bacillariophyta</taxon>
        <taxon>Mediophyceae</taxon>
        <taxon>Biddulphiophycidae</taxon>
        <taxon>Eupodiscales</taxon>
        <taxon>Parodontellaceae</taxon>
        <taxon>Trieres</taxon>
    </lineage>
</organism>
<dbReference type="AlphaFoldDB" id="A0A7S2EQI0"/>
<dbReference type="EMBL" id="HBGO01027052">
    <property type="protein sequence ID" value="CAD9350564.1"/>
    <property type="molecule type" value="Transcribed_RNA"/>
</dbReference>
<proteinExistence type="predicted"/>
<accession>A0A7S2EQI0</accession>
<gene>
    <name evidence="2" type="ORF">OSIN01602_LOCUS15546</name>
</gene>
<name>A0A7S2EQI0_TRICV</name>
<feature type="signal peptide" evidence="1">
    <location>
        <begin position="1"/>
        <end position="21"/>
    </location>
</feature>
<feature type="chain" id="PRO_5031192112" evidence="1">
    <location>
        <begin position="22"/>
        <end position="251"/>
    </location>
</feature>
<evidence type="ECO:0000313" key="2">
    <source>
        <dbReference type="EMBL" id="CAD9350564.1"/>
    </source>
</evidence>